<keyword evidence="6" id="KW-1185">Reference proteome</keyword>
<dbReference type="InterPro" id="IPR008920">
    <property type="entry name" value="TF_FadR/GntR_C"/>
</dbReference>
<dbReference type="InterPro" id="IPR011711">
    <property type="entry name" value="GntR_C"/>
</dbReference>
<dbReference type="Pfam" id="PF07729">
    <property type="entry name" value="FCD"/>
    <property type="match status" value="1"/>
</dbReference>
<dbReference type="SUPFAM" id="SSF46785">
    <property type="entry name" value="Winged helix' DNA-binding domain"/>
    <property type="match status" value="1"/>
</dbReference>
<keyword evidence="3" id="KW-0804">Transcription</keyword>
<dbReference type="Gene3D" id="1.20.120.530">
    <property type="entry name" value="GntR ligand-binding domain-like"/>
    <property type="match status" value="1"/>
</dbReference>
<evidence type="ECO:0000256" key="3">
    <source>
        <dbReference type="ARBA" id="ARBA00023163"/>
    </source>
</evidence>
<evidence type="ECO:0000256" key="1">
    <source>
        <dbReference type="ARBA" id="ARBA00023015"/>
    </source>
</evidence>
<dbReference type="InterPro" id="IPR000524">
    <property type="entry name" value="Tscrpt_reg_HTH_GntR"/>
</dbReference>
<dbReference type="InterPro" id="IPR036388">
    <property type="entry name" value="WH-like_DNA-bd_sf"/>
</dbReference>
<dbReference type="EMBL" id="WEGI01000004">
    <property type="protein sequence ID" value="MQY26558.1"/>
    <property type="molecule type" value="Genomic_DNA"/>
</dbReference>
<dbReference type="PROSITE" id="PS50949">
    <property type="entry name" value="HTH_GNTR"/>
    <property type="match status" value="1"/>
</dbReference>
<dbReference type="PANTHER" id="PTHR43537:SF44">
    <property type="entry name" value="GNTR FAMILY REGULATORY PROTEIN"/>
    <property type="match status" value="1"/>
</dbReference>
<protein>
    <recommendedName>
        <fullName evidence="4">HTH gntR-type domain-containing protein</fullName>
    </recommendedName>
</protein>
<reference evidence="5 6" key="1">
    <citation type="submission" date="2019-10" db="EMBL/GenBank/DDBJ databases">
        <title>Nocardia macrotermitis sp. nov. and Nocardia aurantia sp. nov., isolated from the gut of fungus growing-termite Macrotermes natalensis.</title>
        <authorList>
            <person name="Benndorf R."/>
            <person name="Schwitalla J."/>
            <person name="Martin K."/>
            <person name="De Beer W."/>
            <person name="Kaster A.-K."/>
            <person name="Vollmers J."/>
            <person name="Poulsen M."/>
            <person name="Beemelmanns C."/>
        </authorList>
    </citation>
    <scope>NUCLEOTIDE SEQUENCE [LARGE SCALE GENOMIC DNA]</scope>
    <source>
        <strain evidence="5 6">RB56</strain>
    </source>
</reference>
<dbReference type="Proteomes" id="UP000431401">
    <property type="component" value="Unassembled WGS sequence"/>
</dbReference>
<keyword evidence="1" id="KW-0805">Transcription regulation</keyword>
<dbReference type="InterPro" id="IPR036390">
    <property type="entry name" value="WH_DNA-bd_sf"/>
</dbReference>
<name>A0A7K0DLI2_9NOCA</name>
<accession>A0A7K0DLI2</accession>
<organism evidence="5 6">
    <name type="scientific">Nocardia aurantia</name>
    <dbReference type="NCBI Taxonomy" id="2585199"/>
    <lineage>
        <taxon>Bacteria</taxon>
        <taxon>Bacillati</taxon>
        <taxon>Actinomycetota</taxon>
        <taxon>Actinomycetes</taxon>
        <taxon>Mycobacteriales</taxon>
        <taxon>Nocardiaceae</taxon>
        <taxon>Nocardia</taxon>
    </lineage>
</organism>
<dbReference type="Gene3D" id="1.10.10.10">
    <property type="entry name" value="Winged helix-like DNA-binding domain superfamily/Winged helix DNA-binding domain"/>
    <property type="match status" value="1"/>
</dbReference>
<dbReference type="SMART" id="SM00345">
    <property type="entry name" value="HTH_GNTR"/>
    <property type="match status" value="1"/>
</dbReference>
<dbReference type="GO" id="GO:0003700">
    <property type="term" value="F:DNA-binding transcription factor activity"/>
    <property type="evidence" value="ECO:0007669"/>
    <property type="project" value="InterPro"/>
</dbReference>
<dbReference type="SMART" id="SM00895">
    <property type="entry name" value="FCD"/>
    <property type="match status" value="1"/>
</dbReference>
<feature type="domain" description="HTH gntR-type" evidence="4">
    <location>
        <begin position="6"/>
        <end position="73"/>
    </location>
</feature>
<evidence type="ECO:0000313" key="6">
    <source>
        <dbReference type="Proteomes" id="UP000431401"/>
    </source>
</evidence>
<dbReference type="RefSeq" id="WP_153340873.1">
    <property type="nucleotide sequence ID" value="NZ_WEGI01000004.1"/>
</dbReference>
<evidence type="ECO:0000256" key="2">
    <source>
        <dbReference type="ARBA" id="ARBA00023125"/>
    </source>
</evidence>
<dbReference type="AlphaFoldDB" id="A0A7K0DLI2"/>
<gene>
    <name evidence="5" type="ORF">NRB56_21290</name>
</gene>
<proteinExistence type="predicted"/>
<dbReference type="GO" id="GO:0003677">
    <property type="term" value="F:DNA binding"/>
    <property type="evidence" value="ECO:0007669"/>
    <property type="project" value="UniProtKB-KW"/>
</dbReference>
<sequence>MAELGKGRAGGVADTLGGEIAAEVFRPGDVLLTDQLAERFAVSRTVIREAIQVLQAKRLLRSSPRIGLTVRPVVEWHLFDPDVIRWRLAGPARTALLDELTELRGAVEPAAAAAAARRTDADSRAALLAESARMRAAAMTGDHAAFVDSDVRFHGLLLEMSGNPLFAQLGPVTGELLRGRAALQLLPAVPDPADATRHDAVAVAVAAGDPEAAEAAMRLVVRESLDDIHRRLDSAR</sequence>
<evidence type="ECO:0000313" key="5">
    <source>
        <dbReference type="EMBL" id="MQY26558.1"/>
    </source>
</evidence>
<comment type="caution">
    <text evidence="5">The sequence shown here is derived from an EMBL/GenBank/DDBJ whole genome shotgun (WGS) entry which is preliminary data.</text>
</comment>
<dbReference type="Pfam" id="PF00392">
    <property type="entry name" value="GntR"/>
    <property type="match status" value="1"/>
</dbReference>
<keyword evidence="2" id="KW-0238">DNA-binding</keyword>
<dbReference type="OrthoDB" id="4164516at2"/>
<dbReference type="PANTHER" id="PTHR43537">
    <property type="entry name" value="TRANSCRIPTIONAL REGULATOR, GNTR FAMILY"/>
    <property type="match status" value="1"/>
</dbReference>
<dbReference type="SUPFAM" id="SSF48008">
    <property type="entry name" value="GntR ligand-binding domain-like"/>
    <property type="match status" value="1"/>
</dbReference>
<evidence type="ECO:0000259" key="4">
    <source>
        <dbReference type="PROSITE" id="PS50949"/>
    </source>
</evidence>